<dbReference type="InterPro" id="IPR011051">
    <property type="entry name" value="RmlC_Cupin_sf"/>
</dbReference>
<feature type="region of interest" description="Disordered" evidence="1">
    <location>
        <begin position="1"/>
        <end position="32"/>
    </location>
</feature>
<dbReference type="eggNOG" id="COG0662">
    <property type="taxonomic scope" value="Bacteria"/>
</dbReference>
<dbReference type="RefSeq" id="WP_013861917.1">
    <property type="nucleotide sequence ID" value="NC_015635.1"/>
</dbReference>
<name>F5XMW1_MICPN</name>
<dbReference type="InterPro" id="IPR013096">
    <property type="entry name" value="Cupin_2"/>
</dbReference>
<protein>
    <recommendedName>
        <fullName evidence="2">Cupin type-2 domain-containing protein</fullName>
    </recommendedName>
</protein>
<gene>
    <name evidence="3" type="ordered locus">MLP_10200</name>
</gene>
<feature type="compositionally biased region" description="Polar residues" evidence="1">
    <location>
        <begin position="8"/>
        <end position="32"/>
    </location>
</feature>
<dbReference type="AlphaFoldDB" id="F5XMW1"/>
<dbReference type="Proteomes" id="UP000007947">
    <property type="component" value="Chromosome"/>
</dbReference>
<accession>F5XMW1</accession>
<reference evidence="3 4" key="1">
    <citation type="submission" date="2011-05" db="EMBL/GenBank/DDBJ databases">
        <title>Whole genome sequence of Microlunatus phosphovorus NM-1.</title>
        <authorList>
            <person name="Hosoyama A."/>
            <person name="Sasaki K."/>
            <person name="Harada T."/>
            <person name="Igarashi R."/>
            <person name="Kawakoshi A."/>
            <person name="Sasagawa M."/>
            <person name="Fukada J."/>
            <person name="Nakamura S."/>
            <person name="Katano Y."/>
            <person name="Hanada S."/>
            <person name="Kamagata Y."/>
            <person name="Nakamura N."/>
            <person name="Yamazaki S."/>
            <person name="Fujita N."/>
        </authorList>
    </citation>
    <scope>NUCLEOTIDE SEQUENCE [LARGE SCALE GENOMIC DNA]</scope>
    <source>
        <strain evidence="4">ATCC 700054 / DSM 10555 / JCM 9379 / NBRC 101784 / NCIMB 13414 / VKM Ac-1990 / NM-1</strain>
    </source>
</reference>
<dbReference type="KEGG" id="mph:MLP_10200"/>
<evidence type="ECO:0000256" key="1">
    <source>
        <dbReference type="SAM" id="MobiDB-lite"/>
    </source>
</evidence>
<dbReference type="HOGENOM" id="CLU_132093_0_0_11"/>
<dbReference type="EMBL" id="AP012204">
    <property type="protein sequence ID" value="BAK34034.1"/>
    <property type="molecule type" value="Genomic_DNA"/>
</dbReference>
<dbReference type="Pfam" id="PF07883">
    <property type="entry name" value="Cupin_2"/>
    <property type="match status" value="1"/>
</dbReference>
<dbReference type="InterPro" id="IPR014710">
    <property type="entry name" value="RmlC-like_jellyroll"/>
</dbReference>
<dbReference type="SUPFAM" id="SSF51182">
    <property type="entry name" value="RmlC-like cupins"/>
    <property type="match status" value="1"/>
</dbReference>
<organism evidence="3 4">
    <name type="scientific">Microlunatus phosphovorus (strain ATCC 700054 / DSM 10555 / JCM 9379 / NBRC 101784 / NCIMB 13414 / VKM Ac-1990 / NM-1)</name>
    <dbReference type="NCBI Taxonomy" id="1032480"/>
    <lineage>
        <taxon>Bacteria</taxon>
        <taxon>Bacillati</taxon>
        <taxon>Actinomycetota</taxon>
        <taxon>Actinomycetes</taxon>
        <taxon>Propionibacteriales</taxon>
        <taxon>Propionibacteriaceae</taxon>
        <taxon>Microlunatus</taxon>
    </lineage>
</organism>
<dbReference type="OrthoDB" id="5145129at2"/>
<keyword evidence="4" id="KW-1185">Reference proteome</keyword>
<proteinExistence type="predicted"/>
<evidence type="ECO:0000313" key="3">
    <source>
        <dbReference type="EMBL" id="BAK34034.1"/>
    </source>
</evidence>
<evidence type="ECO:0000259" key="2">
    <source>
        <dbReference type="Pfam" id="PF07883"/>
    </source>
</evidence>
<evidence type="ECO:0000313" key="4">
    <source>
        <dbReference type="Proteomes" id="UP000007947"/>
    </source>
</evidence>
<dbReference type="Gene3D" id="2.60.120.10">
    <property type="entry name" value="Jelly Rolls"/>
    <property type="match status" value="1"/>
</dbReference>
<feature type="domain" description="Cupin type-2" evidence="2">
    <location>
        <begin position="37"/>
        <end position="103"/>
    </location>
</feature>
<dbReference type="STRING" id="1032480.MLP_10200"/>
<sequence length="125" mass="12793">MSVVQAPSAPTHTLGGTTFTSLATPSRGSTTDNSLWRVQLAPGTTPTPHSLTREEIFLVLRGTADVTIDGVQETALTGSAIVVPSGVPFGLGNDGDEPVELLCCLPVGGQAQLGDGTLLTPPWAQ</sequence>